<evidence type="ECO:0000313" key="3">
    <source>
        <dbReference type="Proteomes" id="UP000245956"/>
    </source>
</evidence>
<dbReference type="Proteomes" id="UP000245956">
    <property type="component" value="Unassembled WGS sequence"/>
</dbReference>
<dbReference type="EMBL" id="LCWV01000002">
    <property type="protein sequence ID" value="PWI75702.1"/>
    <property type="molecule type" value="Genomic_DNA"/>
</dbReference>
<gene>
    <name evidence="2" type="ORF">PCL_06360</name>
</gene>
<feature type="compositionally biased region" description="Polar residues" evidence="1">
    <location>
        <begin position="1"/>
        <end position="11"/>
    </location>
</feature>
<evidence type="ECO:0000256" key="1">
    <source>
        <dbReference type="SAM" id="MobiDB-lite"/>
    </source>
</evidence>
<comment type="caution">
    <text evidence="2">The sequence shown here is derived from an EMBL/GenBank/DDBJ whole genome shotgun (WGS) entry which is preliminary data.</text>
</comment>
<evidence type="ECO:0000313" key="2">
    <source>
        <dbReference type="EMBL" id="PWI75702.1"/>
    </source>
</evidence>
<reference evidence="2 3" key="1">
    <citation type="journal article" date="2016" name="Front. Microbiol.">
        <title>Genome and transcriptome sequences reveal the specific parasitism of the nematophagous Purpureocillium lilacinum 36-1.</title>
        <authorList>
            <person name="Xie J."/>
            <person name="Li S."/>
            <person name="Mo C."/>
            <person name="Xiao X."/>
            <person name="Peng D."/>
            <person name="Wang G."/>
            <person name="Xiao Y."/>
        </authorList>
    </citation>
    <scope>NUCLEOTIDE SEQUENCE [LARGE SCALE GENOMIC DNA]</scope>
    <source>
        <strain evidence="2 3">36-1</strain>
    </source>
</reference>
<dbReference type="AlphaFoldDB" id="A0A2U3EMK3"/>
<sequence length="229" mass="24402">MQPHVPTTTAPRVSRRDLGTEGPFASQRRKHERIPGILRFPRSRNVQPDMQASSQPRTAVRPKASVWGTTRIPFYAATCASLLAREPARATCTGNDRSQDDERRMEDMVKHITPCSMSSPVAPHVGPKAIVCVGRQASPCSVSSAGLPLKVVERQNGQKTTHKSSLLLDTADNVSDTAFLCPTQQGERPVDSPFGGVVSPPYASFRPQGGTSGTGAHEAVGEGAGQPPG</sequence>
<name>A0A2U3EMK3_PURLI</name>
<feature type="region of interest" description="Disordered" evidence="1">
    <location>
        <begin position="185"/>
        <end position="229"/>
    </location>
</feature>
<proteinExistence type="predicted"/>
<feature type="region of interest" description="Disordered" evidence="1">
    <location>
        <begin position="1"/>
        <end position="34"/>
    </location>
</feature>
<protein>
    <submittedName>
        <fullName evidence="2">Uncharacterized protein</fullName>
    </submittedName>
</protein>
<accession>A0A2U3EMK3</accession>
<organism evidence="2 3">
    <name type="scientific">Purpureocillium lilacinum</name>
    <name type="common">Paecilomyces lilacinus</name>
    <dbReference type="NCBI Taxonomy" id="33203"/>
    <lineage>
        <taxon>Eukaryota</taxon>
        <taxon>Fungi</taxon>
        <taxon>Dikarya</taxon>
        <taxon>Ascomycota</taxon>
        <taxon>Pezizomycotina</taxon>
        <taxon>Sordariomycetes</taxon>
        <taxon>Hypocreomycetidae</taxon>
        <taxon>Hypocreales</taxon>
        <taxon>Ophiocordycipitaceae</taxon>
        <taxon>Purpureocillium</taxon>
    </lineage>
</organism>